<evidence type="ECO:0000256" key="1">
    <source>
        <dbReference type="SAM" id="MobiDB-lite"/>
    </source>
</evidence>
<feature type="compositionally biased region" description="Polar residues" evidence="1">
    <location>
        <begin position="77"/>
        <end position="90"/>
    </location>
</feature>
<dbReference type="InterPro" id="IPR045063">
    <property type="entry name" value="Dynamin_N"/>
</dbReference>
<dbReference type="Pfam" id="PF00350">
    <property type="entry name" value="Dynamin_N"/>
    <property type="match status" value="1"/>
</dbReference>
<feature type="compositionally biased region" description="Low complexity" evidence="1">
    <location>
        <begin position="37"/>
        <end position="54"/>
    </location>
</feature>
<dbReference type="GeneID" id="72072545"/>
<dbReference type="EMBL" id="CP086366">
    <property type="protein sequence ID" value="UNI24883.1"/>
    <property type="molecule type" value="Genomic_DNA"/>
</dbReference>
<dbReference type="Gene3D" id="3.40.50.300">
    <property type="entry name" value="P-loop containing nucleotide triphosphate hydrolases"/>
    <property type="match status" value="2"/>
</dbReference>
<dbReference type="RefSeq" id="XP_047848364.1">
    <property type="nucleotide sequence ID" value="XM_047992350.1"/>
</dbReference>
<evidence type="ECO:0000259" key="2">
    <source>
        <dbReference type="Pfam" id="PF00350"/>
    </source>
</evidence>
<dbReference type="SUPFAM" id="SSF52540">
    <property type="entry name" value="P-loop containing nucleoside triphosphate hydrolases"/>
    <property type="match status" value="1"/>
</dbReference>
<feature type="compositionally biased region" description="Basic and acidic residues" evidence="1">
    <location>
        <begin position="61"/>
        <end position="70"/>
    </location>
</feature>
<proteinExistence type="predicted"/>
<dbReference type="KEGG" id="ptkz:JDV02_010602"/>
<feature type="compositionally biased region" description="Basic residues" evidence="1">
    <location>
        <begin position="128"/>
        <end position="137"/>
    </location>
</feature>
<reference evidence="4" key="1">
    <citation type="submission" date="2021-11" db="EMBL/GenBank/DDBJ databases">
        <title>Purpureocillium_takamizusanense_genome.</title>
        <authorList>
            <person name="Nguyen N.-H."/>
        </authorList>
    </citation>
    <scope>NUCLEOTIDE SEQUENCE</scope>
    <source>
        <strain evidence="4">PT3</strain>
    </source>
</reference>
<feature type="domain" description="Dynamin N-terminal" evidence="2">
    <location>
        <begin position="214"/>
        <end position="473"/>
    </location>
</feature>
<dbReference type="InterPro" id="IPR027417">
    <property type="entry name" value="P-loop_NTPase"/>
</dbReference>
<evidence type="ECO:0000313" key="4">
    <source>
        <dbReference type="EMBL" id="UNI24883.1"/>
    </source>
</evidence>
<dbReference type="PANTHER" id="PTHR36681">
    <property type="entry name" value="NUCLEAR GTPASE, GERMINAL CENTER-ASSOCIATED, TANDEM DUPLICATE 3"/>
    <property type="match status" value="1"/>
</dbReference>
<gene>
    <name evidence="4" type="ORF">JDV02_010602</name>
</gene>
<evidence type="ECO:0000313" key="5">
    <source>
        <dbReference type="Proteomes" id="UP000829364"/>
    </source>
</evidence>
<dbReference type="Pfam" id="PF24564">
    <property type="entry name" value="DUF7605"/>
    <property type="match status" value="1"/>
</dbReference>
<feature type="region of interest" description="Disordered" evidence="1">
    <location>
        <begin position="1"/>
        <end position="90"/>
    </location>
</feature>
<protein>
    <submittedName>
        <fullName evidence="4">Uncharacterized protein</fullName>
    </submittedName>
</protein>
<dbReference type="PANTHER" id="PTHR36681:SF3">
    <property type="entry name" value="NUCLEAR GTPASE, GERMINAL CENTER-ASSOCIATED, TANDEM DUPLICATE 3"/>
    <property type="match status" value="1"/>
</dbReference>
<dbReference type="Proteomes" id="UP000829364">
    <property type="component" value="Chromosome 13"/>
</dbReference>
<name>A0A9Q8QQY3_9HYPO</name>
<organism evidence="4 5">
    <name type="scientific">Purpureocillium takamizusanense</name>
    <dbReference type="NCBI Taxonomy" id="2060973"/>
    <lineage>
        <taxon>Eukaryota</taxon>
        <taxon>Fungi</taxon>
        <taxon>Dikarya</taxon>
        <taxon>Ascomycota</taxon>
        <taxon>Pezizomycotina</taxon>
        <taxon>Sordariomycetes</taxon>
        <taxon>Hypocreomycetidae</taxon>
        <taxon>Hypocreales</taxon>
        <taxon>Ophiocordycipitaceae</taxon>
        <taxon>Purpureocillium</taxon>
    </lineage>
</organism>
<accession>A0A9Q8QQY3</accession>
<dbReference type="OrthoDB" id="3598281at2759"/>
<feature type="region of interest" description="Disordered" evidence="1">
    <location>
        <begin position="103"/>
        <end position="159"/>
    </location>
</feature>
<evidence type="ECO:0000259" key="3">
    <source>
        <dbReference type="Pfam" id="PF24564"/>
    </source>
</evidence>
<dbReference type="InterPro" id="IPR056024">
    <property type="entry name" value="DUF7605"/>
</dbReference>
<dbReference type="AlphaFoldDB" id="A0A9Q8QQY3"/>
<feature type="domain" description="DUF7605" evidence="3">
    <location>
        <begin position="710"/>
        <end position="891"/>
    </location>
</feature>
<sequence>MADVPLPSVEGPSSADMLTEPPIAFEARRGDSAAPRVTVTSAPSPSVPSTPSTSDSEDEYDHVGQDRRPSPAEQLSRDMQQVHLSSPDQLDMNSVTAAINNITAEQSSTRPPLQVEAPTNGSGDRTSRRSSRGRRSSSRPLAVRHQVTDEEPPQDAFNETGFQDAFRNTKGLMADIVVALESGSLHNDTGSIMHRLRNEAQDLASFNCPSTRTVAFVGGTGAGKSSLLNSLLDFKDLARASTSGAACTCVATEYRYHQSPTLTVQVDLFSVDELTEQLSNMLHAYRQFHFLQQAIDSGEMSNTDPEARDQLQADAQLALDTFRALFRGRLQDETFLLSDLETSVLNNLKSWTVTLLRSEPTAPRPGLTVESCSALLASLSSERPSSNEPSIWPCIRSIKVFLNAHILSKGLVLVDLPGLRDTNAARRNVTERFLRQCNEIFVTCNIDRATTDQGVRDVFDLARPAGLSRVGIICTKSDVIEPTEAVRDYRGERAQAIRRRMTNLDIETRDCSRIDEDIEELASAPTLSIDEQDELNQLSREKFQAAKRREEAEFELKKYIIDVRNKDVTQALIDVYLSSAPTGEVAVFCVSNKLYWDSRDKPSNDALPYLHLSSIMAVRRHCIAIVSTSQHAAATHYMKHKVPALLAEIQLWVQSTAENAGSEMGHELRDALDTIEGWLTGDLMSRRSAAQTVGRAAKRCFDEELYTPRNTLHWSRAAQNAGLKWEQWYHPTYSAFCRNYGIHRTEAAGRCNWNEEIIAGMVQCVSEPWDAVRRTVRAQHGAVVRLIEQLLDRIISHLEVQSDAIGDVVLPFIQALENHLDMAMSSVEEAYMDLEEKLSSLQTDALSGIRTSFIGRAMEGSYRECNFEGGRGSDSRRKAIIRRRLAQERLFTETMSQWRRDFRELADEMQENMTSIIESRITRIQETLDIVRQYDAEVEGDGDAAFRDRVDEALTRAQAAHRGTLRVLS</sequence>
<keyword evidence="5" id="KW-1185">Reference proteome</keyword>